<dbReference type="EMBL" id="JMCC02000037">
    <property type="protein sequence ID" value="KIG16491.1"/>
    <property type="molecule type" value="Genomic_DNA"/>
</dbReference>
<dbReference type="Proteomes" id="UP000031599">
    <property type="component" value="Unassembled WGS sequence"/>
</dbReference>
<protein>
    <recommendedName>
        <fullName evidence="2">Group 1 truncated hemoglobin GlbN</fullName>
    </recommendedName>
</protein>
<dbReference type="GO" id="GO:0020037">
    <property type="term" value="F:heme binding"/>
    <property type="evidence" value="ECO:0007669"/>
    <property type="project" value="InterPro"/>
</dbReference>
<reference evidence="9 10" key="1">
    <citation type="submission" date="2014-12" db="EMBL/GenBank/DDBJ databases">
        <title>Genome assembly of Enhygromyxa salina DSM 15201.</title>
        <authorList>
            <person name="Sharma G."/>
            <person name="Subramanian S."/>
        </authorList>
    </citation>
    <scope>NUCLEOTIDE SEQUENCE [LARGE SCALE GENOMIC DNA]</scope>
    <source>
        <strain evidence="9 10">DSM 15201</strain>
    </source>
</reference>
<evidence type="ECO:0000256" key="1">
    <source>
        <dbReference type="ARBA" id="ARBA00009660"/>
    </source>
</evidence>
<dbReference type="GO" id="GO:0019825">
    <property type="term" value="F:oxygen binding"/>
    <property type="evidence" value="ECO:0007669"/>
    <property type="project" value="InterPro"/>
</dbReference>
<evidence type="ECO:0000313" key="10">
    <source>
        <dbReference type="Proteomes" id="UP000031599"/>
    </source>
</evidence>
<dbReference type="InterPro" id="IPR016339">
    <property type="entry name" value="Hemoglobin_trunc_I"/>
</dbReference>
<organism evidence="9 10">
    <name type="scientific">Enhygromyxa salina</name>
    <dbReference type="NCBI Taxonomy" id="215803"/>
    <lineage>
        <taxon>Bacteria</taxon>
        <taxon>Pseudomonadati</taxon>
        <taxon>Myxococcota</taxon>
        <taxon>Polyangia</taxon>
        <taxon>Nannocystales</taxon>
        <taxon>Nannocystaceae</taxon>
        <taxon>Enhygromyxa</taxon>
    </lineage>
</organism>
<feature type="binding site" description="distal binding residue" evidence="8">
    <location>
        <position position="51"/>
    </location>
    <ligand>
        <name>heme</name>
        <dbReference type="ChEBI" id="CHEBI:30413"/>
    </ligand>
    <ligandPart>
        <name>Fe</name>
        <dbReference type="ChEBI" id="CHEBI:18248"/>
    </ligandPart>
</feature>
<dbReference type="GO" id="GO:0046872">
    <property type="term" value="F:metal ion binding"/>
    <property type="evidence" value="ECO:0007669"/>
    <property type="project" value="UniProtKB-KW"/>
</dbReference>
<dbReference type="CDD" id="cd00454">
    <property type="entry name" value="TrHb1_N"/>
    <property type="match status" value="1"/>
</dbReference>
<keyword evidence="5 7" id="KW-0479">Metal-binding</keyword>
<accession>A0A0C2CZT3</accession>
<evidence type="ECO:0000256" key="8">
    <source>
        <dbReference type="PIRSR" id="PIRSR601486-1"/>
    </source>
</evidence>
<dbReference type="PIRSF" id="PIRSF002030">
    <property type="entry name" value="Globin_Protozoa/Cyanobacteria"/>
    <property type="match status" value="1"/>
</dbReference>
<evidence type="ECO:0000313" key="9">
    <source>
        <dbReference type="EMBL" id="KIG16491.1"/>
    </source>
</evidence>
<comment type="cofactor">
    <cofactor evidence="7">
        <name>heme</name>
        <dbReference type="ChEBI" id="CHEBI:30413"/>
    </cofactor>
    <text evidence="7">Binds 1 heme group per subunit.</text>
</comment>
<dbReference type="SUPFAM" id="SSF46458">
    <property type="entry name" value="Globin-like"/>
    <property type="match status" value="1"/>
</dbReference>
<gene>
    <name evidence="9" type="ORF">DB30_04404</name>
</gene>
<evidence type="ECO:0000256" key="7">
    <source>
        <dbReference type="PIRSR" id="PIRSR002030-1"/>
    </source>
</evidence>
<feature type="binding site" description="proximal binding residue" evidence="7">
    <location>
        <position position="51"/>
    </location>
    <ligand>
        <name>heme</name>
        <dbReference type="ChEBI" id="CHEBI:30413"/>
    </ligand>
    <ligandPart>
        <name>Fe</name>
        <dbReference type="ChEBI" id="CHEBI:18248"/>
    </ligandPart>
</feature>
<evidence type="ECO:0000256" key="6">
    <source>
        <dbReference type="ARBA" id="ARBA00023004"/>
    </source>
</evidence>
<evidence type="ECO:0000256" key="2">
    <source>
        <dbReference type="ARBA" id="ARBA00016347"/>
    </source>
</evidence>
<evidence type="ECO:0000256" key="3">
    <source>
        <dbReference type="ARBA" id="ARBA00022448"/>
    </source>
</evidence>
<dbReference type="InterPro" id="IPR001486">
    <property type="entry name" value="Hemoglobin_trunc"/>
</dbReference>
<evidence type="ECO:0000256" key="4">
    <source>
        <dbReference type="ARBA" id="ARBA00022617"/>
    </source>
</evidence>
<dbReference type="Gene3D" id="1.10.490.10">
    <property type="entry name" value="Globins"/>
    <property type="match status" value="1"/>
</dbReference>
<name>A0A0C2CZT3_9BACT</name>
<dbReference type="AlphaFoldDB" id="A0A0C2CZT3"/>
<evidence type="ECO:0000256" key="5">
    <source>
        <dbReference type="ARBA" id="ARBA00022723"/>
    </source>
</evidence>
<comment type="caution">
    <text evidence="9">The sequence shown here is derived from an EMBL/GenBank/DDBJ whole genome shotgun (WGS) entry which is preliminary data.</text>
</comment>
<sequence>MFYDRIMSDESLSHFFDDLDMDKQINKQIAFMTMAFGGPHDYTGTDMRAAHARLISRGLAVEHFSAIADHLEATLVALSVPPELVGEVLTIVGSTKSEVLNE</sequence>
<dbReference type="InterPro" id="IPR009050">
    <property type="entry name" value="Globin-like_sf"/>
</dbReference>
<keyword evidence="3" id="KW-0813">Transport</keyword>
<dbReference type="InterPro" id="IPR012292">
    <property type="entry name" value="Globin/Proto"/>
</dbReference>
<keyword evidence="4 7" id="KW-0349">Heme</keyword>
<keyword evidence="6 7" id="KW-0408">Iron</keyword>
<proteinExistence type="inferred from homology"/>
<dbReference type="Pfam" id="PF01152">
    <property type="entry name" value="Bac_globin"/>
    <property type="match status" value="1"/>
</dbReference>
<comment type="similarity">
    <text evidence="1">Belongs to the truncated hemoglobin family. Group I subfamily.</text>
</comment>